<dbReference type="PROSITE" id="PS00455">
    <property type="entry name" value="AMP_BINDING"/>
    <property type="match status" value="1"/>
</dbReference>
<protein>
    <submittedName>
        <fullName evidence="5">Propionate--CoA ligase</fullName>
        <ecNumber evidence="5">6.2.1.17</ecNumber>
    </submittedName>
</protein>
<dbReference type="InterPro" id="IPR020845">
    <property type="entry name" value="AMP-binding_CS"/>
</dbReference>
<dbReference type="InterPro" id="IPR025110">
    <property type="entry name" value="AMP-bd_C"/>
</dbReference>
<reference evidence="6" key="1">
    <citation type="journal article" date="2019" name="Int. J. Syst. Evol. Microbiol.">
        <title>The Global Catalogue of Microorganisms (GCM) 10K type strain sequencing project: providing services to taxonomists for standard genome sequencing and annotation.</title>
        <authorList>
            <consortium name="The Broad Institute Genomics Platform"/>
            <consortium name="The Broad Institute Genome Sequencing Center for Infectious Disease"/>
            <person name="Wu L."/>
            <person name="Ma J."/>
        </authorList>
    </citation>
    <scope>NUCLEOTIDE SEQUENCE [LARGE SCALE GENOMIC DNA]</scope>
    <source>
        <strain evidence="6">CCUG 53903</strain>
    </source>
</reference>
<dbReference type="EMBL" id="JBHTBZ010000020">
    <property type="protein sequence ID" value="MFC7460698.1"/>
    <property type="molecule type" value="Genomic_DNA"/>
</dbReference>
<dbReference type="InterPro" id="IPR012694">
    <property type="entry name" value="Propion_PrpE"/>
</dbReference>
<proteinExistence type="inferred from homology"/>
<dbReference type="Pfam" id="PF16177">
    <property type="entry name" value="ACAS_N"/>
    <property type="match status" value="1"/>
</dbReference>
<comment type="caution">
    <text evidence="5">The sequence shown here is derived from an EMBL/GenBank/DDBJ whole genome shotgun (WGS) entry which is preliminary data.</text>
</comment>
<dbReference type="Pfam" id="PF13193">
    <property type="entry name" value="AMP-binding_C"/>
    <property type="match status" value="1"/>
</dbReference>
<evidence type="ECO:0000313" key="5">
    <source>
        <dbReference type="EMBL" id="MFC7460698.1"/>
    </source>
</evidence>
<dbReference type="Proteomes" id="UP001596457">
    <property type="component" value="Unassembled WGS sequence"/>
</dbReference>
<keyword evidence="6" id="KW-1185">Reference proteome</keyword>
<dbReference type="InterPro" id="IPR045851">
    <property type="entry name" value="AMP-bd_C_sf"/>
</dbReference>
<dbReference type="InterPro" id="IPR042099">
    <property type="entry name" value="ANL_N_sf"/>
</dbReference>
<feature type="domain" description="AMP-dependent synthetase/ligase" evidence="2">
    <location>
        <begin position="64"/>
        <end position="450"/>
    </location>
</feature>
<dbReference type="NCBIfam" id="NF007815">
    <property type="entry name" value="PRK10524.1"/>
    <property type="match status" value="1"/>
</dbReference>
<dbReference type="Gene3D" id="3.40.50.12780">
    <property type="entry name" value="N-terminal domain of ligase-like"/>
    <property type="match status" value="1"/>
</dbReference>
<dbReference type="PANTHER" id="PTHR43347:SF3">
    <property type="entry name" value="ACYL-COA SYNTHETASE SHORT-CHAIN FAMILY MEMBER 3, MITOCHONDRIAL"/>
    <property type="match status" value="1"/>
</dbReference>
<evidence type="ECO:0000256" key="1">
    <source>
        <dbReference type="ARBA" id="ARBA00006432"/>
    </source>
</evidence>
<evidence type="ECO:0000259" key="4">
    <source>
        <dbReference type="Pfam" id="PF16177"/>
    </source>
</evidence>
<evidence type="ECO:0000259" key="3">
    <source>
        <dbReference type="Pfam" id="PF13193"/>
    </source>
</evidence>
<dbReference type="Pfam" id="PF00501">
    <property type="entry name" value="AMP-binding"/>
    <property type="match status" value="1"/>
</dbReference>
<feature type="domain" description="Acetyl-coenzyme A synthetase N-terminal" evidence="4">
    <location>
        <begin position="7"/>
        <end position="61"/>
    </location>
</feature>
<feature type="domain" description="AMP-binding enzyme C-terminal" evidence="3">
    <location>
        <begin position="515"/>
        <end position="598"/>
    </location>
</feature>
<name>A0ABW2SC09_9BURK</name>
<comment type="similarity">
    <text evidence="1">Belongs to the ATP-dependent AMP-binding enzyme family.</text>
</comment>
<gene>
    <name evidence="5" type="ORF">ACFQU0_09680</name>
</gene>
<evidence type="ECO:0000313" key="6">
    <source>
        <dbReference type="Proteomes" id="UP001596457"/>
    </source>
</evidence>
<keyword evidence="5" id="KW-0436">Ligase</keyword>
<dbReference type="NCBIfam" id="NF001208">
    <property type="entry name" value="PRK00174.1"/>
    <property type="match status" value="1"/>
</dbReference>
<dbReference type="PANTHER" id="PTHR43347">
    <property type="entry name" value="ACYL-COA SYNTHETASE"/>
    <property type="match status" value="1"/>
</dbReference>
<evidence type="ECO:0000259" key="2">
    <source>
        <dbReference type="Pfam" id="PF00501"/>
    </source>
</evidence>
<dbReference type="InterPro" id="IPR000873">
    <property type="entry name" value="AMP-dep_synth/lig_dom"/>
</dbReference>
<dbReference type="InterPro" id="IPR032387">
    <property type="entry name" value="ACAS_N"/>
</dbReference>
<accession>A0ABW2SC09</accession>
<dbReference type="NCBIfam" id="TIGR02316">
    <property type="entry name" value="propion_prpE"/>
    <property type="match status" value="1"/>
</dbReference>
<dbReference type="SUPFAM" id="SSF56801">
    <property type="entry name" value="Acetyl-CoA synthetase-like"/>
    <property type="match status" value="1"/>
</dbReference>
<dbReference type="RefSeq" id="WP_382200199.1">
    <property type="nucleotide sequence ID" value="NZ_JBHTBZ010000020.1"/>
</dbReference>
<dbReference type="EC" id="6.2.1.17" evidence="5"/>
<dbReference type="GO" id="GO:0050218">
    <property type="term" value="F:propionate-CoA ligase activity"/>
    <property type="evidence" value="ECO:0007669"/>
    <property type="project" value="UniProtKB-EC"/>
</dbReference>
<sequence length="634" mass="69548">MSTPSRYAEFHRRSITDRDGFWREQAALIDWRKPFDQVCDYSRPPFATWFAGGLTNLCHNAVDRHLKDRADQNALVFVSTETDTEKAYSFRELHAEVQRMAAILLQLGVKKGDRVLIYMPMVAEAAFAMLACARIGAIHSVVFGGFASHSLASRIDDAQPVAIISADAGMRGGKVVPYKHLLDEAIALSAHKPAKVLMVNRGLAPLEVVAGRDEDYAALRQQHLNTEVPCEWVDSAHPSYILYTSGTTGKPKGVQRDTAGYAVALAASMRHIYMAQPGETYFSTSDIGWVVGHSYIIYGPLINGMATIMYEGLPTRPDAGIWWQLVEKYKVSVMFSAPTAARVLKKQDPAYLTKYDLSSLKALFLAGEPLDEPTATWMSDAIKKPVIDNYWQTETGWPIMAICNGIEPAPTKYGSPGKAVYGFDVRLIDESSGEEITEPNKKGVIAVEGPLPPGCLQTVWGDDERYVKTYWSSIHGRTMYSTFDWGVRDADGYFYILGRTDDVINVAGHRLGTREIEESISSHPNVAEVAVVGVADQLKGQVAVAFAVLKDPSLAASDADALKLEGAIMKVVDDQLGAVARPARVRFVSVLPKTRSGKLLRRAIQAVCEGRDPGDLTTMEDPTALQQVRDAVSA</sequence>
<dbReference type="Gene3D" id="3.30.300.30">
    <property type="match status" value="1"/>
</dbReference>
<organism evidence="5 6">
    <name type="scientific">Hydrogenophaga defluvii</name>
    <dbReference type="NCBI Taxonomy" id="249410"/>
    <lineage>
        <taxon>Bacteria</taxon>
        <taxon>Pseudomonadati</taxon>
        <taxon>Pseudomonadota</taxon>
        <taxon>Betaproteobacteria</taxon>
        <taxon>Burkholderiales</taxon>
        <taxon>Comamonadaceae</taxon>
        <taxon>Hydrogenophaga</taxon>
    </lineage>
</organism>